<feature type="region of interest" description="Disordered" evidence="1">
    <location>
        <begin position="728"/>
        <end position="758"/>
    </location>
</feature>
<dbReference type="PANTHER" id="PTHR47073">
    <property type="entry name" value="PROTEIN ANTI-SILENCING 1"/>
    <property type="match status" value="1"/>
</dbReference>
<evidence type="ECO:0000313" key="3">
    <source>
        <dbReference type="EMBL" id="BBG99027.1"/>
    </source>
</evidence>
<dbReference type="PANTHER" id="PTHR47073:SF2">
    <property type="entry name" value="PROTEIN ANTI-SILENCING 1"/>
    <property type="match status" value="1"/>
</dbReference>
<dbReference type="Pfam" id="PF09331">
    <property type="entry name" value="DUF1985"/>
    <property type="match status" value="1"/>
</dbReference>
<feature type="compositionally biased region" description="Acidic residues" evidence="1">
    <location>
        <begin position="498"/>
        <end position="511"/>
    </location>
</feature>
<dbReference type="Gene3D" id="2.30.30.490">
    <property type="match status" value="1"/>
</dbReference>
<evidence type="ECO:0000259" key="2">
    <source>
        <dbReference type="PROSITE" id="PS51038"/>
    </source>
</evidence>
<dbReference type="PROSITE" id="PS51038">
    <property type="entry name" value="BAH"/>
    <property type="match status" value="1"/>
</dbReference>
<dbReference type="GO" id="GO:0003723">
    <property type="term" value="F:RNA binding"/>
    <property type="evidence" value="ECO:0007669"/>
    <property type="project" value="TreeGrafter"/>
</dbReference>
<dbReference type="InterPro" id="IPR043151">
    <property type="entry name" value="BAH_sf"/>
</dbReference>
<accession>A0A4Y1R4V5</accession>
<sequence>MAFSQRLLDGLRNNGRKGGVGEVERVQFYESFTLEGMEYSLYDCVHLYRSGCCETDVGKLVEIYDTEDHEKKIKVVWFFRPSDIYNFLGDWKPRRNEILLASGVGQGLSNVNPLEAIVQKCNVVCTSKDVRNPQSSEEELRMARKRQILENFPDEISGIKVECFFNKRNNQQLFRLPKFLTNLTDPAGPSNVPSKLELDEVKASPVKNKSKESMVGTGEQGCASNEMLRLKLALDGNGTQSARISHGQDKERHKVRFVDQPHISASDCVAFTKGDTSRKKPDGVAFTRGMLLERSHILIKEVVLGGKTAEAQDAGHLVLLDNLDPSYASSEVEALVWKAFREKVEAKMIQYSKAFVIFKSKITADRVISELNGDAWFRKIGGIRRSLKGPDKTARFVGHLSIAKIRLQSQREEMRKAVSTSHCSQPNTIEYDMALEWCLQQEKSDACWKNLYEEKIVFLWITVDSDKGFPKIGQLKGSCPHRIFVGNPNPNEYPTLQSEEERDSNEAEEAEMGSNVELVWPEAEAYSSRVNNCSHANSSLAALRAKLSAEQLEQFKTSCFGHLLNIDKIQFSGQIVHGAVLRRVAGQGVKDLDGLSFLLGCDVAQFTRQDFCLITGLRFGEVPEVSSGESDGIRLRERYFIDEGITCNALEEAFLRCTEEDDIYKLALVYFAELVVLGRDKHLNINLNYLTLVEDLDAFNRYPWGSVSFDKTQDSLFSAPTKYVKSFENEDGRGKGKSKVTGTSRKNEKGKKDKHGEAQRSGWSFKGFTYAFQIWVYELIPRMADLNYCKVVDPTAVPRILRWRTTTSVPEMRKLNNYFFQSKEVWFAALGTIDKIE</sequence>
<feature type="compositionally biased region" description="Polar residues" evidence="1">
    <location>
        <begin position="488"/>
        <end position="497"/>
    </location>
</feature>
<evidence type="ECO:0000256" key="1">
    <source>
        <dbReference type="SAM" id="MobiDB-lite"/>
    </source>
</evidence>
<dbReference type="InterPro" id="IPR001025">
    <property type="entry name" value="BAH_dom"/>
</dbReference>
<proteinExistence type="predicted"/>
<dbReference type="EMBL" id="AP019299">
    <property type="protein sequence ID" value="BBG99027.1"/>
    <property type="molecule type" value="Genomic_DNA"/>
</dbReference>
<protein>
    <submittedName>
        <fullName evidence="3">Bromo-adjacent homology domain-containing protein</fullName>
    </submittedName>
</protein>
<feature type="domain" description="BAH" evidence="2">
    <location>
        <begin position="37"/>
        <end position="157"/>
    </location>
</feature>
<dbReference type="GO" id="GO:0003682">
    <property type="term" value="F:chromatin binding"/>
    <property type="evidence" value="ECO:0007669"/>
    <property type="project" value="InterPro"/>
</dbReference>
<feature type="compositionally biased region" description="Basic and acidic residues" evidence="1">
    <location>
        <begin position="745"/>
        <end position="758"/>
    </location>
</feature>
<reference evidence="3" key="1">
    <citation type="journal article" date="2019" name="Science">
        <title>Mutation of a bHLH transcription factor allowed almond domestication.</title>
        <authorList>
            <person name="Sanchez-Perez R."/>
            <person name="Pavan S."/>
            <person name="Mazzeo R."/>
            <person name="Moldovan C."/>
            <person name="Aiese Cigliano R."/>
            <person name="Del Cueto J."/>
            <person name="Ricciardi F."/>
            <person name="Lotti C."/>
            <person name="Ricciardi L."/>
            <person name="Dicenta F."/>
            <person name="Lopez-Marques R.L."/>
            <person name="Lindberg Moller B."/>
        </authorList>
    </citation>
    <scope>NUCLEOTIDE SEQUENCE</scope>
</reference>
<name>A0A4Y1R4V5_PRUDU</name>
<feature type="region of interest" description="Disordered" evidence="1">
    <location>
        <begin position="487"/>
        <end position="514"/>
    </location>
</feature>
<organism evidence="3">
    <name type="scientific">Prunus dulcis</name>
    <name type="common">Almond</name>
    <name type="synonym">Amygdalus dulcis</name>
    <dbReference type="NCBI Taxonomy" id="3755"/>
    <lineage>
        <taxon>Eukaryota</taxon>
        <taxon>Viridiplantae</taxon>
        <taxon>Streptophyta</taxon>
        <taxon>Embryophyta</taxon>
        <taxon>Tracheophyta</taxon>
        <taxon>Spermatophyta</taxon>
        <taxon>Magnoliopsida</taxon>
        <taxon>eudicotyledons</taxon>
        <taxon>Gunneridae</taxon>
        <taxon>Pentapetalae</taxon>
        <taxon>rosids</taxon>
        <taxon>fabids</taxon>
        <taxon>Rosales</taxon>
        <taxon>Rosaceae</taxon>
        <taxon>Amygdaloideae</taxon>
        <taxon>Amygdaleae</taxon>
        <taxon>Prunus</taxon>
    </lineage>
</organism>
<gene>
    <name evidence="3" type="ORF">Prudu_008590</name>
</gene>
<dbReference type="AlphaFoldDB" id="A0A4Y1R4V5"/>
<dbReference type="FunFam" id="2.30.30.490:FF:000017">
    <property type="entry name" value="Bromo-adjacent homology (BAH) domain-containing protein"/>
    <property type="match status" value="1"/>
</dbReference>
<dbReference type="InterPro" id="IPR015410">
    <property type="entry name" value="DUF1985"/>
</dbReference>